<feature type="non-terminal residue" evidence="1">
    <location>
        <position position="1"/>
    </location>
</feature>
<dbReference type="Proteomes" id="UP000789920">
    <property type="component" value="Unassembled WGS sequence"/>
</dbReference>
<reference evidence="1" key="1">
    <citation type="submission" date="2021-06" db="EMBL/GenBank/DDBJ databases">
        <authorList>
            <person name="Kallberg Y."/>
            <person name="Tangrot J."/>
            <person name="Rosling A."/>
        </authorList>
    </citation>
    <scope>NUCLEOTIDE SEQUENCE</scope>
    <source>
        <strain evidence="1">MA461A</strain>
    </source>
</reference>
<proteinExistence type="predicted"/>
<evidence type="ECO:0000313" key="1">
    <source>
        <dbReference type="EMBL" id="CAG8567415.1"/>
    </source>
</evidence>
<accession>A0ACA9M518</accession>
<name>A0ACA9M518_9GLOM</name>
<gene>
    <name evidence="1" type="ORF">RPERSI_LOCUS4610</name>
</gene>
<dbReference type="EMBL" id="CAJVQC010006489">
    <property type="protein sequence ID" value="CAG8567415.1"/>
    <property type="molecule type" value="Genomic_DNA"/>
</dbReference>
<organism evidence="1 2">
    <name type="scientific">Racocetra persica</name>
    <dbReference type="NCBI Taxonomy" id="160502"/>
    <lineage>
        <taxon>Eukaryota</taxon>
        <taxon>Fungi</taxon>
        <taxon>Fungi incertae sedis</taxon>
        <taxon>Mucoromycota</taxon>
        <taxon>Glomeromycotina</taxon>
        <taxon>Glomeromycetes</taxon>
        <taxon>Diversisporales</taxon>
        <taxon>Gigasporaceae</taxon>
        <taxon>Racocetra</taxon>
    </lineage>
</organism>
<protein>
    <submittedName>
        <fullName evidence="1">12000_t:CDS:1</fullName>
    </submittedName>
</protein>
<evidence type="ECO:0000313" key="2">
    <source>
        <dbReference type="Proteomes" id="UP000789920"/>
    </source>
</evidence>
<keyword evidence="2" id="KW-1185">Reference proteome</keyword>
<comment type="caution">
    <text evidence="1">The sequence shown here is derived from an EMBL/GenBank/DDBJ whole genome shotgun (WGS) entry which is preliminary data.</text>
</comment>
<sequence>RSGDGGIEICKIATTRLIIQCKILVRTDIGLPLVDELLGVLTRTQQPKDYRYYKNARLMARIAELEQIAKEKDELEIELESSRILHRISNTTTYTPLSFDQFS</sequence>